<name>A0ABN8YAG8_RANTA</name>
<dbReference type="EMBL" id="OX459951">
    <property type="protein sequence ID" value="CAI9156841.1"/>
    <property type="molecule type" value="Genomic_DNA"/>
</dbReference>
<evidence type="ECO:0000313" key="2">
    <source>
        <dbReference type="EMBL" id="CAI9156841.1"/>
    </source>
</evidence>
<gene>
    <name evidence="2" type="ORF">MRATA1EN1_LOCUS5803</name>
</gene>
<keyword evidence="3" id="KW-1185">Reference proteome</keyword>
<reference evidence="2" key="1">
    <citation type="submission" date="2023-04" db="EMBL/GenBank/DDBJ databases">
        <authorList>
            <consortium name="ELIXIR-Norway"/>
        </authorList>
    </citation>
    <scope>NUCLEOTIDE SEQUENCE [LARGE SCALE GENOMIC DNA]</scope>
</reference>
<feature type="compositionally biased region" description="Pro residues" evidence="1">
    <location>
        <begin position="135"/>
        <end position="152"/>
    </location>
</feature>
<organism evidence="2 3">
    <name type="scientific">Rangifer tarandus platyrhynchus</name>
    <name type="common">Svalbard reindeer</name>
    <dbReference type="NCBI Taxonomy" id="3082113"/>
    <lineage>
        <taxon>Eukaryota</taxon>
        <taxon>Metazoa</taxon>
        <taxon>Chordata</taxon>
        <taxon>Craniata</taxon>
        <taxon>Vertebrata</taxon>
        <taxon>Euteleostomi</taxon>
        <taxon>Mammalia</taxon>
        <taxon>Eutheria</taxon>
        <taxon>Laurasiatheria</taxon>
        <taxon>Artiodactyla</taxon>
        <taxon>Ruminantia</taxon>
        <taxon>Pecora</taxon>
        <taxon>Cervidae</taxon>
        <taxon>Odocoileinae</taxon>
        <taxon>Rangifer</taxon>
    </lineage>
</organism>
<feature type="compositionally biased region" description="Low complexity" evidence="1">
    <location>
        <begin position="58"/>
        <end position="81"/>
    </location>
</feature>
<evidence type="ECO:0000313" key="3">
    <source>
        <dbReference type="Proteomes" id="UP001176941"/>
    </source>
</evidence>
<protein>
    <submittedName>
        <fullName evidence="2">Uncharacterized protein</fullName>
    </submittedName>
</protein>
<accession>A0ABN8YAG8</accession>
<evidence type="ECO:0000256" key="1">
    <source>
        <dbReference type="SAM" id="MobiDB-lite"/>
    </source>
</evidence>
<dbReference type="Proteomes" id="UP001176941">
    <property type="component" value="Chromosome 15"/>
</dbReference>
<feature type="region of interest" description="Disordered" evidence="1">
    <location>
        <begin position="26"/>
        <end position="158"/>
    </location>
</feature>
<sequence length="158" mass="16454">MAAASPSQITHFAPRELVFRAWGKATPATCRPEPRASGAPPLALCRPSEAQASCESQRPGARPAPGPVARAAAAREPGNRPVRPPFPSAGRWGGAGPQAGRHRGGIVGHPPRAAAWRGPEPVSSHVTLLREAPPSLRPLGPPPFPAPPPPPASSYRLW</sequence>
<proteinExistence type="predicted"/>